<dbReference type="Gene3D" id="2.40.50.140">
    <property type="entry name" value="Nucleic acid-binding proteins"/>
    <property type="match status" value="1"/>
</dbReference>
<keyword evidence="9 15" id="KW-0067">ATP-binding</keyword>
<dbReference type="InterPro" id="IPR004532">
    <property type="entry name" value="Phe-tRNA-ligase_IIc_bsu_bact"/>
</dbReference>
<keyword evidence="10 15" id="KW-0460">Magnesium</keyword>
<dbReference type="Pfam" id="PF17759">
    <property type="entry name" value="tRNA_synthFbeta"/>
    <property type="match status" value="1"/>
</dbReference>
<keyword evidence="11 16" id="KW-0694">RNA-binding</keyword>
<dbReference type="PANTHER" id="PTHR10947:SF0">
    <property type="entry name" value="PHENYLALANINE--TRNA LIGASE BETA SUBUNIT"/>
    <property type="match status" value="1"/>
</dbReference>
<dbReference type="SUPFAM" id="SSF56037">
    <property type="entry name" value="PheT/TilS domain"/>
    <property type="match status" value="1"/>
</dbReference>
<dbReference type="Gene3D" id="3.30.70.380">
    <property type="entry name" value="Ferrodoxin-fold anticodon-binding domain"/>
    <property type="match status" value="1"/>
</dbReference>
<dbReference type="FunFam" id="3.30.70.380:FF:000001">
    <property type="entry name" value="Phenylalanine--tRNA ligase beta subunit"/>
    <property type="match status" value="1"/>
</dbReference>
<dbReference type="eggNOG" id="COG0072">
    <property type="taxonomic scope" value="Bacteria"/>
</dbReference>
<dbReference type="Pfam" id="PF01588">
    <property type="entry name" value="tRNA_bind"/>
    <property type="match status" value="1"/>
</dbReference>
<dbReference type="InterPro" id="IPR045060">
    <property type="entry name" value="Phe-tRNA-ligase_IIc_bsu"/>
</dbReference>
<dbReference type="FunFam" id="2.40.50.140:FF:000045">
    <property type="entry name" value="Phenylalanine--tRNA ligase beta subunit"/>
    <property type="match status" value="1"/>
</dbReference>
<dbReference type="InterPro" id="IPR036690">
    <property type="entry name" value="Fdx_antiC-bd_sf"/>
</dbReference>
<organism evidence="20 21">
    <name type="scientific">Desulfurivibrio alkaliphilus (strain DSM 19089 / UNIQEM U267 / AHT2)</name>
    <dbReference type="NCBI Taxonomy" id="589865"/>
    <lineage>
        <taxon>Bacteria</taxon>
        <taxon>Pseudomonadati</taxon>
        <taxon>Thermodesulfobacteriota</taxon>
        <taxon>Desulfobulbia</taxon>
        <taxon>Desulfobulbales</taxon>
        <taxon>Desulfobulbaceae</taxon>
        <taxon>Desulfurivibrio</taxon>
    </lineage>
</organism>
<dbReference type="GO" id="GO:0000287">
    <property type="term" value="F:magnesium ion binding"/>
    <property type="evidence" value="ECO:0007669"/>
    <property type="project" value="UniProtKB-UniRule"/>
</dbReference>
<evidence type="ECO:0000256" key="2">
    <source>
        <dbReference type="ARBA" id="ARBA00008653"/>
    </source>
</evidence>
<dbReference type="PROSITE" id="PS50886">
    <property type="entry name" value="TRBD"/>
    <property type="match status" value="1"/>
</dbReference>
<evidence type="ECO:0000256" key="3">
    <source>
        <dbReference type="ARBA" id="ARBA00011209"/>
    </source>
</evidence>
<dbReference type="GO" id="GO:0005524">
    <property type="term" value="F:ATP binding"/>
    <property type="evidence" value="ECO:0007669"/>
    <property type="project" value="UniProtKB-UniRule"/>
</dbReference>
<dbReference type="PANTHER" id="PTHR10947">
    <property type="entry name" value="PHENYLALANYL-TRNA SYNTHETASE BETA CHAIN AND LEUCINE-RICH REPEAT-CONTAINING PROTEIN 47"/>
    <property type="match status" value="1"/>
</dbReference>
<comment type="similarity">
    <text evidence="2 15">Belongs to the phenylalanyl-tRNA synthetase beta subunit family. Type 1 subfamily.</text>
</comment>
<dbReference type="InterPro" id="IPR020825">
    <property type="entry name" value="Phe-tRNA_synthase-like_B3/B4"/>
</dbReference>
<dbReference type="Gene3D" id="3.50.40.10">
    <property type="entry name" value="Phenylalanyl-trna Synthetase, Chain B, domain 3"/>
    <property type="match status" value="1"/>
</dbReference>
<evidence type="ECO:0000256" key="11">
    <source>
        <dbReference type="ARBA" id="ARBA00022884"/>
    </source>
</evidence>
<keyword evidence="8 15" id="KW-0547">Nucleotide-binding</keyword>
<dbReference type="InterPro" id="IPR005146">
    <property type="entry name" value="B3/B4_tRNA-bd"/>
</dbReference>
<gene>
    <name evidence="15" type="primary">pheT</name>
    <name evidence="20" type="ordered locus">DaAHT2_1240</name>
</gene>
<keyword evidence="6 15" id="KW-0436">Ligase</keyword>
<dbReference type="Proteomes" id="UP000001508">
    <property type="component" value="Chromosome"/>
</dbReference>
<dbReference type="FunFam" id="3.50.40.10:FF:000001">
    <property type="entry name" value="Phenylalanine--tRNA ligase beta subunit"/>
    <property type="match status" value="1"/>
</dbReference>
<dbReference type="InterPro" id="IPR005147">
    <property type="entry name" value="tRNA_synthase_B5-dom"/>
</dbReference>
<dbReference type="STRING" id="589865.DaAHT2_1240"/>
<evidence type="ECO:0000256" key="9">
    <source>
        <dbReference type="ARBA" id="ARBA00022840"/>
    </source>
</evidence>
<evidence type="ECO:0000259" key="18">
    <source>
        <dbReference type="PROSITE" id="PS51447"/>
    </source>
</evidence>
<keyword evidence="21" id="KW-1185">Reference proteome</keyword>
<reference evidence="21" key="1">
    <citation type="submission" date="2010-02" db="EMBL/GenBank/DDBJ databases">
        <title>Complete sequence of Desulfurivibrio alkaliphilus AHT2.</title>
        <authorList>
            <consortium name="US DOE Joint Genome Institute"/>
            <person name="Pitluck S."/>
            <person name="Chertkov O."/>
            <person name="Detter J.C."/>
            <person name="Han C."/>
            <person name="Tapia R."/>
            <person name="Larimer F."/>
            <person name="Land M."/>
            <person name="Hauser L."/>
            <person name="Kyrpides N."/>
            <person name="Mikhailova N."/>
            <person name="Sorokin D.Y."/>
            <person name="Muyzer G."/>
            <person name="Woyke T."/>
        </authorList>
    </citation>
    <scope>NUCLEOTIDE SEQUENCE [LARGE SCALE GENOMIC DNA]</scope>
    <source>
        <strain evidence="21">DSM 19089 / UNIQEM U267 / AHT2</strain>
    </source>
</reference>
<dbReference type="InterPro" id="IPR009061">
    <property type="entry name" value="DNA-bd_dom_put_sf"/>
</dbReference>
<dbReference type="NCBIfam" id="NF045760">
    <property type="entry name" value="YtpR"/>
    <property type="match status" value="1"/>
</dbReference>
<keyword evidence="7 15" id="KW-0479">Metal-binding</keyword>
<dbReference type="EMBL" id="CP001940">
    <property type="protein sequence ID" value="ADH85936.1"/>
    <property type="molecule type" value="Genomic_DNA"/>
</dbReference>
<feature type="binding site" evidence="15">
    <location>
        <position position="472"/>
    </location>
    <ligand>
        <name>Mg(2+)</name>
        <dbReference type="ChEBI" id="CHEBI:18420"/>
        <note>shared with alpha subunit</note>
    </ligand>
</feature>
<feature type="domain" description="FDX-ACB" evidence="18">
    <location>
        <begin position="724"/>
        <end position="817"/>
    </location>
</feature>
<dbReference type="InterPro" id="IPR033714">
    <property type="entry name" value="tRNA_bind_bactPheRS"/>
</dbReference>
<feature type="binding site" evidence="15">
    <location>
        <position position="476"/>
    </location>
    <ligand>
        <name>Mg(2+)</name>
        <dbReference type="ChEBI" id="CHEBI:18420"/>
        <note>shared with alpha subunit</note>
    </ligand>
</feature>
<dbReference type="Pfam" id="PF03483">
    <property type="entry name" value="B3_4"/>
    <property type="match status" value="1"/>
</dbReference>
<dbReference type="GO" id="GO:0009328">
    <property type="term" value="C:phenylalanine-tRNA ligase complex"/>
    <property type="evidence" value="ECO:0007669"/>
    <property type="project" value="TreeGrafter"/>
</dbReference>
<dbReference type="CDD" id="cd02796">
    <property type="entry name" value="tRNA_bind_bactPheRS"/>
    <property type="match status" value="1"/>
</dbReference>
<comment type="subunit">
    <text evidence="3 15">Tetramer of two alpha and two beta subunits.</text>
</comment>
<evidence type="ECO:0000256" key="1">
    <source>
        <dbReference type="ARBA" id="ARBA00004496"/>
    </source>
</evidence>
<dbReference type="CDD" id="cd00769">
    <property type="entry name" value="PheRS_beta_core"/>
    <property type="match status" value="1"/>
</dbReference>
<dbReference type="AlphaFoldDB" id="D6Z311"/>
<dbReference type="InterPro" id="IPR045864">
    <property type="entry name" value="aa-tRNA-synth_II/BPL/LPL"/>
</dbReference>
<evidence type="ECO:0000256" key="13">
    <source>
        <dbReference type="ARBA" id="ARBA00023146"/>
    </source>
</evidence>
<keyword evidence="5 16" id="KW-0820">tRNA-binding</keyword>
<feature type="binding site" evidence="15">
    <location>
        <position position="475"/>
    </location>
    <ligand>
        <name>Mg(2+)</name>
        <dbReference type="ChEBI" id="CHEBI:18420"/>
        <note>shared with alpha subunit</note>
    </ligand>
</feature>
<evidence type="ECO:0000256" key="16">
    <source>
        <dbReference type="PROSITE-ProRule" id="PRU00209"/>
    </source>
</evidence>
<dbReference type="SMART" id="SM00874">
    <property type="entry name" value="B5"/>
    <property type="match status" value="1"/>
</dbReference>
<dbReference type="Gene3D" id="3.30.930.10">
    <property type="entry name" value="Bira Bifunctional Protein, Domain 2"/>
    <property type="match status" value="1"/>
</dbReference>
<dbReference type="SUPFAM" id="SSF55681">
    <property type="entry name" value="Class II aaRS and biotin synthetases"/>
    <property type="match status" value="1"/>
</dbReference>
<dbReference type="NCBIfam" id="TIGR00472">
    <property type="entry name" value="pheT_bact"/>
    <property type="match status" value="1"/>
</dbReference>
<keyword evidence="13 15" id="KW-0030">Aminoacyl-tRNA synthetase</keyword>
<dbReference type="EC" id="6.1.1.20" evidence="15"/>
<dbReference type="SMART" id="SM00896">
    <property type="entry name" value="FDX-ACB"/>
    <property type="match status" value="1"/>
</dbReference>
<dbReference type="PROSITE" id="PS51447">
    <property type="entry name" value="FDX_ACB"/>
    <property type="match status" value="1"/>
</dbReference>
<sequence length="819" mass="89239">MKFTYNWLREYVAVDLGPEEIAARLTLLGLEVDAVEPLHAELAPVKVARVAAVHPHPNADRLTLCDVEEGETELRRVVCGAPNVRAGMFSALVTPGMVLPGGLKIKASKIRGERSEGMLCSEEELGLAAEGDGSRGIMDLDPELFPGLKPGIPFREALGLADTLIEVDLTPNRPDCTGVIGIAREVAGFTGLPLKRPVDQAPGLPTPEQAGDDVPFTVSVEAADCHRYAARLLRNVRIAPSPPWMRQRLQAVGLRPINNVVDVTNLVMLEYGQPMHAFDFDRLSGGQIRVRRAAEQEKITTLDGVERELTPAMLVIADADRAVAVAGVMGGASSEVGPESVNILLESACFEAKSVRATAAALKLNTDSSYRFERGVDPQLAPLAMERAVRLIQELAGAQVMPGGIDYRAGVQPPPELTLRLPRVNDLLGTTLDLDSVEKVLAGIEIRGERVDASTLRIIPPSFRVDLEREVDLIEEVARLIGYDQIPAAMPKVAMELPPADPAAERRRRLRALMLAAGCCEAINYSFVNPAHADTLRLDPEDQRRRALPLLNPLSEELGVMRTSLLPGLLENARHNINHQSPDLRLFELGKVFYVDAGQELPREEEQLAAVFSGRRYPQAPLLWNGEEPVDIHDVKGVLEELLAGLSLSGLQLVPAAAVPPYAVAGFQLSLNREATGEPLGEAGKIQPAVLKAFGIKQEVFYLDLNLTGLSHCRPAAVGFKPLPRFPAVKWDLALLVPEEVEAGEMLAAIRQTGGKLLEQVEIFDVYRGKHIEPGRKSVAFAIQYRDAEQTLNDKKVGVVHGKIIKMLEQRFHGQLREA</sequence>
<accession>D6Z311</accession>
<dbReference type="InterPro" id="IPR005121">
    <property type="entry name" value="Fdx_antiC-bd"/>
</dbReference>
<evidence type="ECO:0000256" key="12">
    <source>
        <dbReference type="ARBA" id="ARBA00022917"/>
    </source>
</evidence>
<comment type="catalytic activity">
    <reaction evidence="14 15">
        <text>tRNA(Phe) + L-phenylalanine + ATP = L-phenylalanyl-tRNA(Phe) + AMP + diphosphate + H(+)</text>
        <dbReference type="Rhea" id="RHEA:19413"/>
        <dbReference type="Rhea" id="RHEA-COMP:9668"/>
        <dbReference type="Rhea" id="RHEA-COMP:9699"/>
        <dbReference type="ChEBI" id="CHEBI:15378"/>
        <dbReference type="ChEBI" id="CHEBI:30616"/>
        <dbReference type="ChEBI" id="CHEBI:33019"/>
        <dbReference type="ChEBI" id="CHEBI:58095"/>
        <dbReference type="ChEBI" id="CHEBI:78442"/>
        <dbReference type="ChEBI" id="CHEBI:78531"/>
        <dbReference type="ChEBI" id="CHEBI:456215"/>
        <dbReference type="EC" id="6.1.1.20"/>
    </reaction>
</comment>
<comment type="cofactor">
    <cofactor evidence="15">
        <name>Mg(2+)</name>
        <dbReference type="ChEBI" id="CHEBI:18420"/>
    </cofactor>
    <text evidence="15">Binds 2 magnesium ions per tetramer.</text>
</comment>
<feature type="binding site" evidence="15">
    <location>
        <position position="466"/>
    </location>
    <ligand>
        <name>Mg(2+)</name>
        <dbReference type="ChEBI" id="CHEBI:18420"/>
        <note>shared with alpha subunit</note>
    </ligand>
</feature>
<dbReference type="HOGENOM" id="CLU_016891_0_0_7"/>
<evidence type="ECO:0000256" key="10">
    <source>
        <dbReference type="ARBA" id="ARBA00022842"/>
    </source>
</evidence>
<dbReference type="RefSeq" id="WP_013163465.1">
    <property type="nucleotide sequence ID" value="NC_014216.1"/>
</dbReference>
<dbReference type="InterPro" id="IPR041616">
    <property type="entry name" value="PheRS_beta_core"/>
</dbReference>
<dbReference type="GO" id="GO:0000049">
    <property type="term" value="F:tRNA binding"/>
    <property type="evidence" value="ECO:0007669"/>
    <property type="project" value="UniProtKB-UniRule"/>
</dbReference>
<dbReference type="FunCoup" id="D6Z311">
    <property type="interactions" value="453"/>
</dbReference>
<evidence type="ECO:0000313" key="21">
    <source>
        <dbReference type="Proteomes" id="UP000001508"/>
    </source>
</evidence>
<dbReference type="InterPro" id="IPR012340">
    <property type="entry name" value="NA-bd_OB-fold"/>
</dbReference>
<dbReference type="InterPro" id="IPR002547">
    <property type="entry name" value="tRNA-bd_dom"/>
</dbReference>
<evidence type="ECO:0000313" key="20">
    <source>
        <dbReference type="EMBL" id="ADH85936.1"/>
    </source>
</evidence>
<dbReference type="PROSITE" id="PS51483">
    <property type="entry name" value="B5"/>
    <property type="match status" value="1"/>
</dbReference>
<name>D6Z311_DESAT</name>
<feature type="domain" description="TRNA-binding" evidence="17">
    <location>
        <begin position="39"/>
        <end position="151"/>
    </location>
</feature>
<evidence type="ECO:0000256" key="8">
    <source>
        <dbReference type="ARBA" id="ARBA00022741"/>
    </source>
</evidence>
<dbReference type="OrthoDB" id="9805455at2"/>
<evidence type="ECO:0000259" key="19">
    <source>
        <dbReference type="PROSITE" id="PS51483"/>
    </source>
</evidence>
<protein>
    <recommendedName>
        <fullName evidence="15">Phenylalanine--tRNA ligase beta subunit</fullName>
        <ecNumber evidence="15">6.1.1.20</ecNumber>
    </recommendedName>
    <alternativeName>
        <fullName evidence="15">Phenylalanyl-tRNA synthetase beta subunit</fullName>
        <shortName evidence="15">PheRS</shortName>
    </alternativeName>
</protein>
<dbReference type="SUPFAM" id="SSF50249">
    <property type="entry name" value="Nucleic acid-binding proteins"/>
    <property type="match status" value="1"/>
</dbReference>
<keyword evidence="4 15" id="KW-0963">Cytoplasm</keyword>
<dbReference type="Pfam" id="PF03147">
    <property type="entry name" value="FDX-ACB"/>
    <property type="match status" value="1"/>
</dbReference>
<keyword evidence="12 15" id="KW-0648">Protein biosynthesis</keyword>
<dbReference type="GO" id="GO:0006432">
    <property type="term" value="P:phenylalanyl-tRNA aminoacylation"/>
    <property type="evidence" value="ECO:0007669"/>
    <property type="project" value="UniProtKB-UniRule"/>
</dbReference>
<dbReference type="GO" id="GO:0004826">
    <property type="term" value="F:phenylalanine-tRNA ligase activity"/>
    <property type="evidence" value="ECO:0007669"/>
    <property type="project" value="UniProtKB-UniRule"/>
</dbReference>
<dbReference type="SUPFAM" id="SSF54991">
    <property type="entry name" value="Anticodon-binding domain of PheRS"/>
    <property type="match status" value="1"/>
</dbReference>
<dbReference type="Gene3D" id="3.30.56.10">
    <property type="match status" value="2"/>
</dbReference>
<dbReference type="HAMAP" id="MF_00283">
    <property type="entry name" value="Phe_tRNA_synth_beta1"/>
    <property type="match status" value="1"/>
</dbReference>
<evidence type="ECO:0000259" key="17">
    <source>
        <dbReference type="PROSITE" id="PS50886"/>
    </source>
</evidence>
<dbReference type="Pfam" id="PF03484">
    <property type="entry name" value="B5"/>
    <property type="match status" value="1"/>
</dbReference>
<dbReference type="SUPFAM" id="SSF46955">
    <property type="entry name" value="Putative DNA-binding domain"/>
    <property type="match status" value="1"/>
</dbReference>
<proteinExistence type="inferred from homology"/>
<dbReference type="SMART" id="SM00873">
    <property type="entry name" value="B3_4"/>
    <property type="match status" value="1"/>
</dbReference>
<evidence type="ECO:0000256" key="6">
    <source>
        <dbReference type="ARBA" id="ARBA00022598"/>
    </source>
</evidence>
<dbReference type="eggNOG" id="COG0073">
    <property type="taxonomic scope" value="Bacteria"/>
</dbReference>
<feature type="domain" description="B5" evidence="19">
    <location>
        <begin position="412"/>
        <end position="488"/>
    </location>
</feature>
<evidence type="ECO:0000256" key="14">
    <source>
        <dbReference type="ARBA" id="ARBA00049255"/>
    </source>
</evidence>
<evidence type="ECO:0000256" key="4">
    <source>
        <dbReference type="ARBA" id="ARBA00022490"/>
    </source>
</evidence>
<dbReference type="KEGG" id="dak:DaAHT2_1240"/>
<evidence type="ECO:0000256" key="7">
    <source>
        <dbReference type="ARBA" id="ARBA00022723"/>
    </source>
</evidence>
<evidence type="ECO:0000256" key="15">
    <source>
        <dbReference type="HAMAP-Rule" id="MF_00283"/>
    </source>
</evidence>
<dbReference type="InParanoid" id="D6Z311"/>
<evidence type="ECO:0000256" key="5">
    <source>
        <dbReference type="ARBA" id="ARBA00022555"/>
    </source>
</evidence>
<comment type="subcellular location">
    <subcellularLocation>
        <location evidence="1 15">Cytoplasm</location>
    </subcellularLocation>
</comment>